<dbReference type="GO" id="GO:0005813">
    <property type="term" value="C:centrosome"/>
    <property type="evidence" value="ECO:0007669"/>
    <property type="project" value="UniProtKB-SubCell"/>
</dbReference>
<evidence type="ECO:0000313" key="17">
    <source>
        <dbReference type="Proteomes" id="UP001367676"/>
    </source>
</evidence>
<keyword evidence="12" id="KW-0137">Centromere</keyword>
<dbReference type="InterPro" id="IPR011989">
    <property type="entry name" value="ARM-like"/>
</dbReference>
<evidence type="ECO:0000256" key="8">
    <source>
        <dbReference type="ARBA" id="ARBA00022776"/>
    </source>
</evidence>
<keyword evidence="4" id="KW-0158">Chromosome</keyword>
<keyword evidence="17" id="KW-1185">Reference proteome</keyword>
<keyword evidence="6" id="KW-0132">Cell division</keyword>
<dbReference type="GO" id="GO:0046785">
    <property type="term" value="P:microtubule polymerization"/>
    <property type="evidence" value="ECO:0007669"/>
    <property type="project" value="InterPro"/>
</dbReference>
<evidence type="ECO:0000256" key="7">
    <source>
        <dbReference type="ARBA" id="ARBA00022737"/>
    </source>
</evidence>
<reference evidence="16 17" key="1">
    <citation type="submission" date="2024-03" db="EMBL/GenBank/DDBJ databases">
        <title>Adaptation during the transition from Ophiocordyceps entomopathogen to insect associate is accompanied by gene loss and intensified selection.</title>
        <authorList>
            <person name="Ward C.M."/>
            <person name="Onetto C.A."/>
            <person name="Borneman A.R."/>
        </authorList>
    </citation>
    <scope>NUCLEOTIDE SEQUENCE [LARGE SCALE GENOMIC DNA]</scope>
    <source>
        <strain evidence="16">AWRI1</strain>
        <tissue evidence="16">Single Adult Female</tissue>
    </source>
</reference>
<dbReference type="GO" id="GO:0000922">
    <property type="term" value="C:spindle pole"/>
    <property type="evidence" value="ECO:0007669"/>
    <property type="project" value="UniProtKB-SubCell"/>
</dbReference>
<feature type="domain" description="TOG" evidence="15">
    <location>
        <begin position="267"/>
        <end position="502"/>
    </location>
</feature>
<evidence type="ECO:0000259" key="15">
    <source>
        <dbReference type="SMART" id="SM01349"/>
    </source>
</evidence>
<evidence type="ECO:0000256" key="10">
    <source>
        <dbReference type="ARBA" id="ARBA00023212"/>
    </source>
</evidence>
<evidence type="ECO:0000256" key="5">
    <source>
        <dbReference type="ARBA" id="ARBA00022490"/>
    </source>
</evidence>
<feature type="region of interest" description="Disordered" evidence="14">
    <location>
        <begin position="503"/>
        <end position="570"/>
    </location>
</feature>
<feature type="compositionally biased region" description="Polar residues" evidence="14">
    <location>
        <begin position="539"/>
        <end position="552"/>
    </location>
</feature>
<keyword evidence="11" id="KW-0131">Cell cycle</keyword>
<evidence type="ECO:0000256" key="6">
    <source>
        <dbReference type="ARBA" id="ARBA00022618"/>
    </source>
</evidence>
<evidence type="ECO:0000256" key="12">
    <source>
        <dbReference type="ARBA" id="ARBA00023328"/>
    </source>
</evidence>
<dbReference type="GO" id="GO:0030951">
    <property type="term" value="P:establishment or maintenance of microtubule cytoskeleton polarity"/>
    <property type="evidence" value="ECO:0007669"/>
    <property type="project" value="InterPro"/>
</dbReference>
<evidence type="ECO:0000256" key="1">
    <source>
        <dbReference type="ARBA" id="ARBA00004300"/>
    </source>
</evidence>
<keyword evidence="8" id="KW-0498">Mitosis</keyword>
<dbReference type="PANTHER" id="PTHR12609">
    <property type="entry name" value="MICROTUBULE ASSOCIATED PROTEIN XMAP215"/>
    <property type="match status" value="1"/>
</dbReference>
<sequence length="1988" mass="223902">MDEETDFIKLPLEERCVHKLWKARVHGYEEATKLFRKIADEKSPEWNKYLGLIKKFVADSNVAAQEKGLEASLTYIENAHVAGKTVGEVMPLIVTKCIGATKAKIKDLAVQICLMYVEIEKQDIVVEELIKGTEHKNPKISAACVTALTQGLKEFGSKVMNVKMLLKRIPSLLEDRDKNVREEAKTLAVELFRWIGPVLKTQLSSLKPIQLQELDVEFDKVADEKPVIQRYLRSQQAKQSKLAEAADDDEGDDEPDNEAANDIDPLDLIQPVDILSKLPKDFLEKIEAKKWQERKEVLDCLEQLLTNAPKLENGDYGDLIRALKKVVTKDSNVILVGIAAKCTAMLAKGLKKKFQPFAAHCFASYLEKFKEKKQNVVVNLRDAVDAIYDSTTLEAVQEDIIASMENKNPAVKAETVAFLARCFTKCNALILNKKLLKAFTSALLKTLNESDPLVRDNSAEAIGTAWKVVGEKAISPFLTEVDNIKVAKIKEASEKAVILAKPKSTKKVAEPPTQPAPKAVERPKAGSANPKPVRRPVNKTATFVKKSNSASALNKPVKSSKPPPERELTEEDVMEKAVEFFSEAIIAGLSDGNWKTRLSAMEQFNEIAANFHGSDISSQLLIKLLAKKPGFKDNNFQVLKLRLECLLTVSENLEITTTGATVCLTDMVTLLGDAKNNTVATKVLLKFAERLGLDFVSTEVLEYAFSQQKNPKVQQEALLWVSNAILEFGFNIEPKSVMENVKKGVAASNPNVRSAAITLLGTMYLYVGSKLRLFFENEKPALLQQIDAEFDKHKGEKPPSPRRGKQKDSVNGNDNDNSDNENDRMVNIQDMVPRVDISSKISTSLVEELTHRDWKVRTEAINKLQEIISEARFITSNLGEVVPAISERLTDSNGRLAAASVALCESIAVAMGPACKIYVREFLPGLLQGLGDNKNYLRSAAIKCMNTWGDTAGYREFFEGEMFATALKSGSPTLRAELWTWLAEKLPEVKNVPKDELLACLPHLYNNLEDRNSDVRKNANEAVFGFMMHLSYKTMFNASEKVKPASVSTIKTVLDKTRGSHVELHSETRPTKPSSAPSGGSSNSSQSTVARSKSSIAVKPKSTVAPSKKKKDEDIDSTPLLKVNGLKMQRNIDENKLKVLKWNFTAPREEFVEQLRDQMNTAGVNRTLITNMFHPDFKFHLKALDLLLEDVAGNTPALISNLDLVLKWLTIRFFDTNPSVILRGLEYLNIVFRTLAEEGYNMLEVEAASFLPYLVLKTGDPKDTVRNLVKDIFDVVGSVYPISKLFTYVMDGVKSKNARQRTGCLEQLSRLIENYGLSVCQPSPAAALKEIAKQISDRDNSVRNAALNCVIAAYFITGDKVRQMIGRISDKDMSLLDERIKRASKARANIPVATVKPTQYTAPKRYSQGEPTSPPTNNNNTYVCESEDEMPLDDEEYPEEEEEAEPVPPTIVTPPKHETSERMKRFKLDVNVIDAIEATAIVHPKPNLIEYDEKYFQEPVLPVTYTRQVTSPTCAYSTHTIVKSRSSPARANNLETWINAIGTSNNMADILRAVEQIEHCIGDDEKRKELDGLETTLITQIISRLTYLGHTEDPESVKYYKVLFALLTKLFSNQQFARNVSENNLQQLLTQLIGLLVEKRLERLQQAENWNLFQKYVNNLVLKILERSEHTAVICALFRILHESVASANADQHYQELIMKCIWKTIKYIPEWDPDLDYTRILTEIHKFLTDFPSAWWKKQPSDTPLRTYKTMVHAVVAARESEILTVVNYIPGFNQQTELYHYINKLLRHMNLEEKTDDMPDKAKYHMPRAFHEELSQILKKIGDKSETQQGLRMLYDFKNEHPEININQFLSKTSKFFQQYISRGLEEVQAEKDGRILRDVDKYIENVKNSDTRENIAGMENGSGDNFETDAQHFKQKLEMLQMRAGWNQYKKIGSTPSVHAEQPSNLIPTLRITSPPQQFLRDADEDSTSIEQLRRKLTQLKSGNV</sequence>
<dbReference type="Pfam" id="PF21041">
    <property type="entry name" value="XMAP215_CLASP_TOG"/>
    <property type="match status" value="4"/>
</dbReference>
<feature type="region of interest" description="Disordered" evidence="14">
    <location>
        <begin position="1427"/>
        <end position="1460"/>
    </location>
</feature>
<feature type="compositionally biased region" description="Acidic residues" evidence="14">
    <location>
        <begin position="1427"/>
        <end position="1445"/>
    </location>
</feature>
<dbReference type="FunFam" id="1.25.10.10:FF:000052">
    <property type="entry name" value="Cytoskeleton associated protein 5"/>
    <property type="match status" value="1"/>
</dbReference>
<feature type="compositionally biased region" description="Low complexity" evidence="14">
    <location>
        <begin position="1073"/>
        <end position="1087"/>
    </location>
</feature>
<dbReference type="FunFam" id="1.25.10.10:FF:000063">
    <property type="entry name" value="Putative cytoskeleton-associated protein 5"/>
    <property type="match status" value="1"/>
</dbReference>
<feature type="domain" description="TOG" evidence="15">
    <location>
        <begin position="1"/>
        <end position="227"/>
    </location>
</feature>
<dbReference type="GO" id="GO:0051301">
    <property type="term" value="P:cell division"/>
    <property type="evidence" value="ECO:0007669"/>
    <property type="project" value="UniProtKB-KW"/>
</dbReference>
<organism evidence="16 17">
    <name type="scientific">Parthenolecanium corni</name>
    <dbReference type="NCBI Taxonomy" id="536013"/>
    <lineage>
        <taxon>Eukaryota</taxon>
        <taxon>Metazoa</taxon>
        <taxon>Ecdysozoa</taxon>
        <taxon>Arthropoda</taxon>
        <taxon>Hexapoda</taxon>
        <taxon>Insecta</taxon>
        <taxon>Pterygota</taxon>
        <taxon>Neoptera</taxon>
        <taxon>Paraneoptera</taxon>
        <taxon>Hemiptera</taxon>
        <taxon>Sternorrhyncha</taxon>
        <taxon>Coccoidea</taxon>
        <taxon>Coccidae</taxon>
        <taxon>Parthenolecanium</taxon>
    </lineage>
</organism>
<dbReference type="InterPro" id="IPR048491">
    <property type="entry name" value="XMAP215_CLASP_TOG"/>
</dbReference>
<feature type="compositionally biased region" description="Acidic residues" evidence="14">
    <location>
        <begin position="245"/>
        <end position="262"/>
    </location>
</feature>
<feature type="region of interest" description="Disordered" evidence="14">
    <location>
        <begin position="239"/>
        <end position="262"/>
    </location>
</feature>
<feature type="compositionally biased region" description="Basic and acidic residues" evidence="14">
    <location>
        <begin position="790"/>
        <end position="799"/>
    </location>
</feature>
<dbReference type="EMBL" id="JBBCAQ010000022">
    <property type="protein sequence ID" value="KAK7590844.1"/>
    <property type="molecule type" value="Genomic_DNA"/>
</dbReference>
<dbReference type="FunFam" id="1.25.10.10:FF:000050">
    <property type="entry name" value="Cytoskeleton-associated protein 5 isoform X1"/>
    <property type="match status" value="1"/>
</dbReference>
<protein>
    <recommendedName>
        <fullName evidence="15">TOG domain-containing protein</fullName>
    </recommendedName>
</protein>
<dbReference type="Proteomes" id="UP001367676">
    <property type="component" value="Unassembled WGS sequence"/>
</dbReference>
<gene>
    <name evidence="16" type="ORF">V9T40_002457</name>
</gene>
<evidence type="ECO:0000256" key="3">
    <source>
        <dbReference type="ARBA" id="ARBA00004647"/>
    </source>
</evidence>
<evidence type="ECO:0000256" key="2">
    <source>
        <dbReference type="ARBA" id="ARBA00004629"/>
    </source>
</evidence>
<dbReference type="Gene3D" id="1.25.10.10">
    <property type="entry name" value="Leucine-rich Repeat Variant"/>
    <property type="match status" value="5"/>
</dbReference>
<dbReference type="InterPro" id="IPR024395">
    <property type="entry name" value="CLASP_N_dom"/>
</dbReference>
<feature type="domain" description="TOG" evidence="15">
    <location>
        <begin position="1150"/>
        <end position="1389"/>
    </location>
</feature>
<comment type="subcellular location">
    <subcellularLocation>
        <location evidence="2">Chromosome</location>
        <location evidence="2">Centromere</location>
        <location evidence="2">Kinetochore</location>
    </subcellularLocation>
    <subcellularLocation>
        <location evidence="1">Cytoplasm</location>
        <location evidence="1">Cytoskeleton</location>
        <location evidence="1">Microtubule organizing center</location>
        <location evidence="1">Centrosome</location>
    </subcellularLocation>
    <subcellularLocation>
        <location evidence="3">Cytoplasm</location>
        <location evidence="3">Cytoskeleton</location>
        <location evidence="3">Spindle pole</location>
    </subcellularLocation>
</comment>
<dbReference type="FunFam" id="1.25.10.10:FF:000068">
    <property type="entry name" value="cytoskeleton-associated protein 5 isoform X1"/>
    <property type="match status" value="1"/>
</dbReference>
<dbReference type="Pfam" id="PF12348">
    <property type="entry name" value="CLASP_N"/>
    <property type="match status" value="1"/>
</dbReference>
<dbReference type="SUPFAM" id="SSF48371">
    <property type="entry name" value="ARM repeat"/>
    <property type="match status" value="2"/>
</dbReference>
<proteinExistence type="inferred from homology"/>
<dbReference type="FunFam" id="1.25.10.10:FF:000019">
    <property type="entry name" value="Cytoskeleton-associated protein 5"/>
    <property type="match status" value="1"/>
</dbReference>
<feature type="compositionally biased region" description="Basic and acidic residues" evidence="14">
    <location>
        <begin position="1057"/>
        <end position="1070"/>
    </location>
</feature>
<keyword evidence="7" id="KW-0677">Repeat</keyword>
<feature type="domain" description="TOG" evidence="15">
    <location>
        <begin position="567"/>
        <end position="799"/>
    </location>
</feature>
<feature type="region of interest" description="Disordered" evidence="14">
    <location>
        <begin position="1057"/>
        <end position="1116"/>
    </location>
</feature>
<feature type="domain" description="TOG" evidence="15">
    <location>
        <begin position="830"/>
        <end position="1063"/>
    </location>
</feature>
<dbReference type="GO" id="GO:0061863">
    <property type="term" value="F:microtubule plus end polymerase"/>
    <property type="evidence" value="ECO:0007669"/>
    <property type="project" value="InterPro"/>
</dbReference>
<evidence type="ECO:0000256" key="14">
    <source>
        <dbReference type="SAM" id="MobiDB-lite"/>
    </source>
</evidence>
<feature type="region of interest" description="Disordered" evidence="14">
    <location>
        <begin position="1403"/>
        <end position="1422"/>
    </location>
</feature>
<comment type="similarity">
    <text evidence="13">Belongs to the TOG/XMAP215 family.</text>
</comment>
<dbReference type="GO" id="GO:0051010">
    <property type="term" value="F:microtubule plus-end binding"/>
    <property type="evidence" value="ECO:0007669"/>
    <property type="project" value="InterPro"/>
</dbReference>
<dbReference type="GO" id="GO:0000776">
    <property type="term" value="C:kinetochore"/>
    <property type="evidence" value="ECO:0007669"/>
    <property type="project" value="UniProtKB-KW"/>
</dbReference>
<dbReference type="InterPro" id="IPR045110">
    <property type="entry name" value="XMAP215"/>
</dbReference>
<keyword evidence="9" id="KW-0995">Kinetochore</keyword>
<dbReference type="GO" id="GO:0005874">
    <property type="term" value="C:microtubule"/>
    <property type="evidence" value="ECO:0007669"/>
    <property type="project" value="UniProtKB-ARBA"/>
</dbReference>
<evidence type="ECO:0000256" key="13">
    <source>
        <dbReference type="ARBA" id="ARBA00025722"/>
    </source>
</evidence>
<dbReference type="SMART" id="SM01349">
    <property type="entry name" value="TOG"/>
    <property type="match status" value="5"/>
</dbReference>
<accession>A0AAN9TIH4</accession>
<evidence type="ECO:0000313" key="16">
    <source>
        <dbReference type="EMBL" id="KAK7590844.1"/>
    </source>
</evidence>
<comment type="caution">
    <text evidence="16">The sequence shown here is derived from an EMBL/GenBank/DDBJ whole genome shotgun (WGS) entry which is preliminary data.</text>
</comment>
<evidence type="ECO:0000256" key="4">
    <source>
        <dbReference type="ARBA" id="ARBA00022454"/>
    </source>
</evidence>
<dbReference type="InterPro" id="IPR016024">
    <property type="entry name" value="ARM-type_fold"/>
</dbReference>
<evidence type="ECO:0000256" key="11">
    <source>
        <dbReference type="ARBA" id="ARBA00023306"/>
    </source>
</evidence>
<feature type="region of interest" description="Disordered" evidence="14">
    <location>
        <begin position="790"/>
        <end position="825"/>
    </location>
</feature>
<dbReference type="InterPro" id="IPR034085">
    <property type="entry name" value="TOG"/>
</dbReference>
<evidence type="ECO:0000256" key="9">
    <source>
        <dbReference type="ARBA" id="ARBA00022838"/>
    </source>
</evidence>
<keyword evidence="5" id="KW-0963">Cytoplasm</keyword>
<dbReference type="GO" id="GO:0051231">
    <property type="term" value="P:spindle elongation"/>
    <property type="evidence" value="ECO:0007669"/>
    <property type="project" value="UniProtKB-ARBA"/>
</dbReference>
<keyword evidence="10" id="KW-0206">Cytoskeleton</keyword>
<name>A0AAN9TIH4_9HEMI</name>